<dbReference type="VEuPathDB" id="FungiDB:CJI96_0004179"/>
<dbReference type="AlphaFoldDB" id="A0A0L0NPP6"/>
<dbReference type="VEuPathDB" id="FungiDB:CJI97_005477"/>
<sequence length="618" mass="68492">MDTLLVLAKKPLEASSLGKLLESHSSVYDALNNPDLDVNIPTLPPLPNPMDLRLTSTFSLWLNIHLPPDSVAARLVHISSSVRSSGGASPASVNRPALSLILSNTSEEGEESMVLVPSKHNSSSAVMVFETDEESGEEDIHEVVTELPKKYGSCPLAHFNDDDSTLTANDAHSTKRVDLPLHLSSSFIMPKISLSDNQNRYRLTIVTSASTTMKQQSSKLTAFLRKNFDSLMLRLQITHLVLSSTTMKLDTSLLRSSDLVFVVNDGTMVIPEVLASAAQNVHDADLPKLTIINVITTNYFINLVDIISSWRPFQIWKAPSLCSESLLVRFKSFVDDELFDSSGGKYAREFEARKRKYNRNDPPPTFPDDVDVADVSNSAASNSVYDSLVRPCKRDYKGIERQIRSELQLSQSFTNTDPLRLSSDLHNFVELFRVAKRLLGLRKRSAAEKDLHLKRIDGQRGDDSWIWSFVTSKNVWIVCSFSMGLGVGVTVASGAATVLIVNLYDSSKRYWSMACEKIVARLTVSPVQDSAVYNVSSKSLDKFANYTDVINNKIVGWSHAIVDSLVNFTKSEFFNDILAWFNSYIHAIKSLSTVAMMAAQNGLEKTLTLFSNFAGISL</sequence>
<comment type="caution">
    <text evidence="2">The sequence shown here is derived from an EMBL/GenBank/DDBJ whole genome shotgun (WGS) entry which is preliminary data.</text>
</comment>
<dbReference type="VEuPathDB" id="FungiDB:CJJ09_003960"/>
<evidence type="ECO:0000256" key="1">
    <source>
        <dbReference type="SAM" id="Phobius"/>
    </source>
</evidence>
<accession>A0A0L0NPP6</accession>
<organism evidence="2 3">
    <name type="scientific">Candidozyma auris</name>
    <name type="common">Yeast</name>
    <name type="synonym">Candida auris</name>
    <dbReference type="NCBI Taxonomy" id="498019"/>
    <lineage>
        <taxon>Eukaryota</taxon>
        <taxon>Fungi</taxon>
        <taxon>Dikarya</taxon>
        <taxon>Ascomycota</taxon>
        <taxon>Saccharomycotina</taxon>
        <taxon>Pichiomycetes</taxon>
        <taxon>Metschnikowiaceae</taxon>
        <taxon>Candidozyma</taxon>
    </lineage>
</organism>
<dbReference type="VEuPathDB" id="FungiDB:B9J08_005394"/>
<evidence type="ECO:0000313" key="2">
    <source>
        <dbReference type="EMBL" id="KND96137.1"/>
    </source>
</evidence>
<dbReference type="VEuPathDB" id="FungiDB:CJJ09_003961"/>
<name>A0A0L0NPP6_CANAR</name>
<keyword evidence="1" id="KW-0812">Transmembrane</keyword>
<gene>
    <name evidence="2" type="ORF">QG37_07495</name>
</gene>
<keyword evidence="1" id="KW-0472">Membrane</keyword>
<dbReference type="EMBL" id="LGST01000058">
    <property type="protein sequence ID" value="KND96137.1"/>
    <property type="molecule type" value="Genomic_DNA"/>
</dbReference>
<protein>
    <submittedName>
        <fullName evidence="2">Uncharacterized protein</fullName>
    </submittedName>
</protein>
<dbReference type="VEuPathDB" id="FungiDB:QG37_07495"/>
<keyword evidence="1" id="KW-1133">Transmembrane helix</keyword>
<proteinExistence type="predicted"/>
<dbReference type="Proteomes" id="UP000037122">
    <property type="component" value="Unassembled WGS sequence"/>
</dbReference>
<feature type="transmembrane region" description="Helical" evidence="1">
    <location>
        <begin position="475"/>
        <end position="504"/>
    </location>
</feature>
<evidence type="ECO:0000313" key="3">
    <source>
        <dbReference type="Proteomes" id="UP000037122"/>
    </source>
</evidence>
<reference evidence="3" key="1">
    <citation type="journal article" date="2015" name="BMC Genomics">
        <title>Draft genome of a commonly misdiagnosed multidrug resistant pathogen Candida auris.</title>
        <authorList>
            <person name="Chatterjee S."/>
            <person name="Alampalli S.V."/>
            <person name="Nageshan R.K."/>
            <person name="Chettiar S.T."/>
            <person name="Joshi S."/>
            <person name="Tatu U.S."/>
        </authorList>
    </citation>
    <scope>NUCLEOTIDE SEQUENCE [LARGE SCALE GENOMIC DNA]</scope>
    <source>
        <strain evidence="3">6684</strain>
    </source>
</reference>
<dbReference type="VEuPathDB" id="FungiDB:CJJ07_003370"/>